<protein>
    <submittedName>
        <fullName evidence="1">Uncharacterized protein</fullName>
    </submittedName>
</protein>
<evidence type="ECO:0000313" key="1">
    <source>
        <dbReference type="EMBL" id="KAF2229004.1"/>
    </source>
</evidence>
<dbReference type="EMBL" id="ML991880">
    <property type="protein sequence ID" value="KAF2229004.1"/>
    <property type="molecule type" value="Genomic_DNA"/>
</dbReference>
<dbReference type="Proteomes" id="UP000800092">
    <property type="component" value="Unassembled WGS sequence"/>
</dbReference>
<dbReference type="AlphaFoldDB" id="A0A6A6GTA1"/>
<gene>
    <name evidence="1" type="ORF">EV356DRAFT_32400</name>
</gene>
<evidence type="ECO:0000313" key="2">
    <source>
        <dbReference type="Proteomes" id="UP000800092"/>
    </source>
</evidence>
<reference evidence="1" key="1">
    <citation type="journal article" date="2020" name="Stud. Mycol.">
        <title>101 Dothideomycetes genomes: a test case for predicting lifestyles and emergence of pathogens.</title>
        <authorList>
            <person name="Haridas S."/>
            <person name="Albert R."/>
            <person name="Binder M."/>
            <person name="Bloem J."/>
            <person name="Labutti K."/>
            <person name="Salamov A."/>
            <person name="Andreopoulos B."/>
            <person name="Baker S."/>
            <person name="Barry K."/>
            <person name="Bills G."/>
            <person name="Bluhm B."/>
            <person name="Cannon C."/>
            <person name="Castanera R."/>
            <person name="Culley D."/>
            <person name="Daum C."/>
            <person name="Ezra D."/>
            <person name="Gonzalez J."/>
            <person name="Henrissat B."/>
            <person name="Kuo A."/>
            <person name="Liang C."/>
            <person name="Lipzen A."/>
            <person name="Lutzoni F."/>
            <person name="Magnuson J."/>
            <person name="Mondo S."/>
            <person name="Nolan M."/>
            <person name="Ohm R."/>
            <person name="Pangilinan J."/>
            <person name="Park H.-J."/>
            <person name="Ramirez L."/>
            <person name="Alfaro M."/>
            <person name="Sun H."/>
            <person name="Tritt A."/>
            <person name="Yoshinaga Y."/>
            <person name="Zwiers L.-H."/>
            <person name="Turgeon B."/>
            <person name="Goodwin S."/>
            <person name="Spatafora J."/>
            <person name="Crous P."/>
            <person name="Grigoriev I."/>
        </authorList>
    </citation>
    <scope>NUCLEOTIDE SEQUENCE</scope>
    <source>
        <strain evidence="1">Tuck. ex Michener</strain>
    </source>
</reference>
<keyword evidence="2" id="KW-1185">Reference proteome</keyword>
<sequence length="192" mass="21763">MRNGASMEQRLENEVTSPGMLRKGNQIALEIIESPSGEIRANRRRWTRSTEFETSLDIFTHRTELHGLRYYRLDSLPFCCSVISVRLVWRTLKCAVQGRRTFCSPLAEDGMWRIFQRSGLLSFALPSQKQPTKSKPPGPSLKSNVAQCLNHFSSRDASRWSFRWSVAGSVMRKMCPLADVAKLLGIARALSS</sequence>
<proteinExistence type="predicted"/>
<organism evidence="1 2">
    <name type="scientific">Viridothelium virens</name>
    <name type="common">Speckled blister lichen</name>
    <name type="synonym">Trypethelium virens</name>
    <dbReference type="NCBI Taxonomy" id="1048519"/>
    <lineage>
        <taxon>Eukaryota</taxon>
        <taxon>Fungi</taxon>
        <taxon>Dikarya</taxon>
        <taxon>Ascomycota</taxon>
        <taxon>Pezizomycotina</taxon>
        <taxon>Dothideomycetes</taxon>
        <taxon>Dothideomycetes incertae sedis</taxon>
        <taxon>Trypetheliales</taxon>
        <taxon>Trypetheliaceae</taxon>
        <taxon>Viridothelium</taxon>
    </lineage>
</organism>
<name>A0A6A6GTA1_VIRVR</name>
<accession>A0A6A6GTA1</accession>